<dbReference type="Proteomes" id="UP001634007">
    <property type="component" value="Unassembled WGS sequence"/>
</dbReference>
<proteinExistence type="predicted"/>
<reference evidence="2 3" key="1">
    <citation type="submission" date="2024-11" db="EMBL/GenBank/DDBJ databases">
        <title>Chromosome-level genome assembly of Eucalyptus globulus Labill. provides insights into its genome evolution.</title>
        <authorList>
            <person name="Li X."/>
        </authorList>
    </citation>
    <scope>NUCLEOTIDE SEQUENCE [LARGE SCALE GENOMIC DNA]</scope>
    <source>
        <strain evidence="2">CL2024</strain>
        <tissue evidence="2">Fresh tender leaves</tissue>
    </source>
</reference>
<feature type="compositionally biased region" description="Basic and acidic residues" evidence="1">
    <location>
        <begin position="77"/>
        <end position="97"/>
    </location>
</feature>
<name>A0ABD3KB42_EUCGL</name>
<comment type="caution">
    <text evidence="2">The sequence shown here is derived from an EMBL/GenBank/DDBJ whole genome shotgun (WGS) entry which is preliminary data.</text>
</comment>
<evidence type="ECO:0000313" key="3">
    <source>
        <dbReference type="Proteomes" id="UP001634007"/>
    </source>
</evidence>
<keyword evidence="3" id="KW-1185">Reference proteome</keyword>
<protein>
    <submittedName>
        <fullName evidence="2">Uncharacterized protein</fullName>
    </submittedName>
</protein>
<dbReference type="EMBL" id="JBJKBG010000006">
    <property type="protein sequence ID" value="KAL3737251.1"/>
    <property type="molecule type" value="Genomic_DNA"/>
</dbReference>
<evidence type="ECO:0000313" key="2">
    <source>
        <dbReference type="EMBL" id="KAL3737251.1"/>
    </source>
</evidence>
<gene>
    <name evidence="2" type="ORF">ACJRO7_026078</name>
</gene>
<dbReference type="AlphaFoldDB" id="A0ABD3KB42"/>
<feature type="region of interest" description="Disordered" evidence="1">
    <location>
        <begin position="53"/>
        <end position="97"/>
    </location>
</feature>
<sequence length="97" mass="11270">MATAFLEPAFLVRKELSTSLGLRNQLWAFKRRQAFMQKDDDWGLKRKTRLDSDKPRWRKQRAIGHGGPWRRGVGDQGTRHGIEPRNGQEGERWVAGL</sequence>
<organism evidence="2 3">
    <name type="scientific">Eucalyptus globulus</name>
    <name type="common">Tasmanian blue gum</name>
    <dbReference type="NCBI Taxonomy" id="34317"/>
    <lineage>
        <taxon>Eukaryota</taxon>
        <taxon>Viridiplantae</taxon>
        <taxon>Streptophyta</taxon>
        <taxon>Embryophyta</taxon>
        <taxon>Tracheophyta</taxon>
        <taxon>Spermatophyta</taxon>
        <taxon>Magnoliopsida</taxon>
        <taxon>eudicotyledons</taxon>
        <taxon>Gunneridae</taxon>
        <taxon>Pentapetalae</taxon>
        <taxon>rosids</taxon>
        <taxon>malvids</taxon>
        <taxon>Myrtales</taxon>
        <taxon>Myrtaceae</taxon>
        <taxon>Myrtoideae</taxon>
        <taxon>Eucalypteae</taxon>
        <taxon>Eucalyptus</taxon>
    </lineage>
</organism>
<accession>A0ABD3KB42</accession>
<evidence type="ECO:0000256" key="1">
    <source>
        <dbReference type="SAM" id="MobiDB-lite"/>
    </source>
</evidence>